<keyword evidence="2" id="KW-1185">Reference proteome</keyword>
<evidence type="ECO:0000313" key="2">
    <source>
        <dbReference type="Proteomes" id="UP000663760"/>
    </source>
</evidence>
<organism evidence="1 2">
    <name type="scientific">Spirodela intermedia</name>
    <name type="common">Intermediate duckweed</name>
    <dbReference type="NCBI Taxonomy" id="51605"/>
    <lineage>
        <taxon>Eukaryota</taxon>
        <taxon>Viridiplantae</taxon>
        <taxon>Streptophyta</taxon>
        <taxon>Embryophyta</taxon>
        <taxon>Tracheophyta</taxon>
        <taxon>Spermatophyta</taxon>
        <taxon>Magnoliopsida</taxon>
        <taxon>Liliopsida</taxon>
        <taxon>Araceae</taxon>
        <taxon>Lemnoideae</taxon>
        <taxon>Spirodela</taxon>
    </lineage>
</organism>
<dbReference type="AlphaFoldDB" id="A0A7I8LMK0"/>
<gene>
    <name evidence="1" type="ORF">SI8410_18021708</name>
</gene>
<dbReference type="EMBL" id="LR746281">
    <property type="protein sequence ID" value="CAA7411030.1"/>
    <property type="molecule type" value="Genomic_DNA"/>
</dbReference>
<evidence type="ECO:0000313" key="1">
    <source>
        <dbReference type="EMBL" id="CAA7411030.1"/>
    </source>
</evidence>
<protein>
    <submittedName>
        <fullName evidence="1">Uncharacterized protein</fullName>
    </submittedName>
</protein>
<dbReference type="Proteomes" id="UP000663760">
    <property type="component" value="Chromosome 18"/>
</dbReference>
<sequence>METAINDIPTRVLMDLRARIFSKLDLKSGYHQGGCNHIHYKTFYLINCVGQPN</sequence>
<name>A0A7I8LMK0_SPIIN</name>
<reference evidence="1" key="1">
    <citation type="submission" date="2020-02" db="EMBL/GenBank/DDBJ databases">
        <authorList>
            <person name="Scholz U."/>
            <person name="Mascher M."/>
            <person name="Fiebig A."/>
        </authorList>
    </citation>
    <scope>NUCLEOTIDE SEQUENCE</scope>
</reference>
<accession>A0A7I8LMK0</accession>
<proteinExistence type="predicted"/>